<dbReference type="Gene3D" id="3.30.750.24">
    <property type="entry name" value="STAS domain"/>
    <property type="match status" value="1"/>
</dbReference>
<organism evidence="2 3">
    <name type="scientific">Jatrophihabitans endophyticus</name>
    <dbReference type="NCBI Taxonomy" id="1206085"/>
    <lineage>
        <taxon>Bacteria</taxon>
        <taxon>Bacillati</taxon>
        <taxon>Actinomycetota</taxon>
        <taxon>Actinomycetes</taxon>
        <taxon>Jatrophihabitantales</taxon>
        <taxon>Jatrophihabitantaceae</taxon>
        <taxon>Jatrophihabitans</taxon>
    </lineage>
</organism>
<proteinExistence type="predicted"/>
<sequence length="126" mass="13568">MPPYPSLDPPRRFVLDPEIAEGDVDGDGVRVARVGGELDYVVTPRLRGDLLDRVDGAATLVLDLSEVTLLSAAAMEMLLAVDVLGTARGCEVRIVAGTRAVRRPLTLTGLDERLRLFDSLDAARRG</sequence>
<gene>
    <name evidence="2" type="ORF">SAMN05443575_0074</name>
</gene>
<keyword evidence="3" id="KW-1185">Reference proteome</keyword>
<dbReference type="Pfam" id="PF01740">
    <property type="entry name" value="STAS"/>
    <property type="match status" value="1"/>
</dbReference>
<dbReference type="Proteomes" id="UP000186132">
    <property type="component" value="Unassembled WGS sequence"/>
</dbReference>
<dbReference type="EMBL" id="FQVU01000001">
    <property type="protein sequence ID" value="SHF48795.1"/>
    <property type="molecule type" value="Genomic_DNA"/>
</dbReference>
<dbReference type="PROSITE" id="PS50801">
    <property type="entry name" value="STAS"/>
    <property type="match status" value="1"/>
</dbReference>
<dbReference type="InterPro" id="IPR036513">
    <property type="entry name" value="STAS_dom_sf"/>
</dbReference>
<name>A0A1M5C2A1_9ACTN</name>
<protein>
    <submittedName>
        <fullName evidence="2">Anti-anti-sigma factor</fullName>
    </submittedName>
</protein>
<dbReference type="GO" id="GO:0043856">
    <property type="term" value="F:anti-sigma factor antagonist activity"/>
    <property type="evidence" value="ECO:0007669"/>
    <property type="project" value="TreeGrafter"/>
</dbReference>
<dbReference type="STRING" id="1206085.SAMN05443575_0074"/>
<evidence type="ECO:0000313" key="3">
    <source>
        <dbReference type="Proteomes" id="UP000186132"/>
    </source>
</evidence>
<accession>A0A1M5C2A1</accession>
<evidence type="ECO:0000259" key="1">
    <source>
        <dbReference type="PROSITE" id="PS50801"/>
    </source>
</evidence>
<dbReference type="AlphaFoldDB" id="A0A1M5C2A1"/>
<dbReference type="PANTHER" id="PTHR33495">
    <property type="entry name" value="ANTI-SIGMA FACTOR ANTAGONIST TM_1081-RELATED-RELATED"/>
    <property type="match status" value="1"/>
</dbReference>
<dbReference type="InterPro" id="IPR002645">
    <property type="entry name" value="STAS_dom"/>
</dbReference>
<dbReference type="SUPFAM" id="SSF52091">
    <property type="entry name" value="SpoIIaa-like"/>
    <property type="match status" value="1"/>
</dbReference>
<evidence type="ECO:0000313" key="2">
    <source>
        <dbReference type="EMBL" id="SHF48795.1"/>
    </source>
</evidence>
<reference evidence="2 3" key="1">
    <citation type="submission" date="2016-11" db="EMBL/GenBank/DDBJ databases">
        <authorList>
            <person name="Jaros S."/>
            <person name="Januszkiewicz K."/>
            <person name="Wedrychowicz H."/>
        </authorList>
    </citation>
    <scope>NUCLEOTIDE SEQUENCE [LARGE SCALE GENOMIC DNA]</scope>
    <source>
        <strain evidence="2 3">DSM 45627</strain>
    </source>
</reference>
<feature type="domain" description="STAS" evidence="1">
    <location>
        <begin position="27"/>
        <end position="126"/>
    </location>
</feature>
<dbReference type="PANTHER" id="PTHR33495:SF13">
    <property type="entry name" value="ANTI-SIGMA-F FACTOR ANTAGONIST RSFB"/>
    <property type="match status" value="1"/>
</dbReference>
<dbReference type="CDD" id="cd07043">
    <property type="entry name" value="STAS_anti-anti-sigma_factors"/>
    <property type="match status" value="1"/>
</dbReference>